<dbReference type="HAMAP" id="MF_00109">
    <property type="entry name" value="Shikimate_kinase"/>
    <property type="match status" value="1"/>
</dbReference>
<accession>A0A1F5MHM9</accession>
<dbReference type="Pfam" id="PF00275">
    <property type="entry name" value="EPSP_synthase"/>
    <property type="match status" value="1"/>
</dbReference>
<evidence type="ECO:0000256" key="12">
    <source>
        <dbReference type="HAMAP-Rule" id="MF_00109"/>
    </source>
</evidence>
<dbReference type="CDD" id="cd01556">
    <property type="entry name" value="EPSP_synthase"/>
    <property type="match status" value="1"/>
</dbReference>
<dbReference type="GO" id="GO:0009073">
    <property type="term" value="P:aromatic amino acid family biosynthetic process"/>
    <property type="evidence" value="ECO:0007669"/>
    <property type="project" value="UniProtKB-KW"/>
</dbReference>
<feature type="binding site" evidence="12">
    <location>
        <position position="507"/>
    </location>
    <ligand>
        <name>substrate</name>
    </ligand>
</feature>
<dbReference type="GO" id="GO:0005524">
    <property type="term" value="F:ATP binding"/>
    <property type="evidence" value="ECO:0007669"/>
    <property type="project" value="UniProtKB-UniRule"/>
</dbReference>
<dbReference type="PANTHER" id="PTHR21090">
    <property type="entry name" value="AROM/DEHYDROQUINATE SYNTHASE"/>
    <property type="match status" value="1"/>
</dbReference>
<comment type="pathway">
    <text evidence="2 12">Metabolic intermediate biosynthesis; chorismate biosynthesis; chorismate from D-erythrose 4-phosphate and phosphoenolpyruvate: step 5/7.</text>
</comment>
<name>A0A1F5MHM9_9BACT</name>
<evidence type="ECO:0000256" key="5">
    <source>
        <dbReference type="ARBA" id="ARBA00022679"/>
    </source>
</evidence>
<comment type="similarity">
    <text evidence="3 13">Belongs to the EPSP synthase family.</text>
</comment>
<feature type="binding site" evidence="13">
    <location>
        <position position="94"/>
    </location>
    <ligand>
        <name>phosphoenolpyruvate</name>
        <dbReference type="ChEBI" id="CHEBI:58702"/>
    </ligand>
</feature>
<dbReference type="EC" id="2.7.1.71" evidence="12"/>
<evidence type="ECO:0000313" key="15">
    <source>
        <dbReference type="EMBL" id="OGE64863.1"/>
    </source>
</evidence>
<feature type="active site" description="Proton acceptor" evidence="13">
    <location>
        <position position="310"/>
    </location>
</feature>
<comment type="cofactor">
    <cofactor evidence="12">
        <name>Mg(2+)</name>
        <dbReference type="ChEBI" id="CHEBI:18420"/>
    </cofactor>
    <text evidence="12">Binds 1 Mg(2+) ion per subunit.</text>
</comment>
<feature type="binding site" evidence="13">
    <location>
        <position position="310"/>
    </location>
    <ligand>
        <name>3-phosphoshikimate</name>
        <dbReference type="ChEBI" id="CHEBI:145989"/>
    </ligand>
</feature>
<comment type="catalytic activity">
    <reaction evidence="11 12">
        <text>shikimate + ATP = 3-phosphoshikimate + ADP + H(+)</text>
        <dbReference type="Rhea" id="RHEA:13121"/>
        <dbReference type="ChEBI" id="CHEBI:15378"/>
        <dbReference type="ChEBI" id="CHEBI:30616"/>
        <dbReference type="ChEBI" id="CHEBI:36208"/>
        <dbReference type="ChEBI" id="CHEBI:145989"/>
        <dbReference type="ChEBI" id="CHEBI:456216"/>
        <dbReference type="EC" id="2.7.1.71"/>
    </reaction>
</comment>
<dbReference type="GO" id="GO:0008652">
    <property type="term" value="P:amino acid biosynthetic process"/>
    <property type="evidence" value="ECO:0007669"/>
    <property type="project" value="UniProtKB-KW"/>
</dbReference>
<feature type="binding site" evidence="13">
    <location>
        <position position="407"/>
    </location>
    <ligand>
        <name>phosphoenolpyruvate</name>
        <dbReference type="ChEBI" id="CHEBI:58702"/>
    </ligand>
</feature>
<dbReference type="GO" id="GO:0005737">
    <property type="term" value="C:cytoplasm"/>
    <property type="evidence" value="ECO:0007669"/>
    <property type="project" value="UniProtKB-SubCell"/>
</dbReference>
<dbReference type="InterPro" id="IPR006264">
    <property type="entry name" value="EPSP_synthase"/>
</dbReference>
<comment type="similarity">
    <text evidence="12">Belongs to the shikimate kinase family.</text>
</comment>
<dbReference type="SUPFAM" id="SSF52540">
    <property type="entry name" value="P-loop containing nucleoside triphosphate hydrolases"/>
    <property type="match status" value="1"/>
</dbReference>
<dbReference type="PANTHER" id="PTHR21090:SF5">
    <property type="entry name" value="PENTAFUNCTIONAL AROM POLYPEPTIDE"/>
    <property type="match status" value="1"/>
</dbReference>
<keyword evidence="12" id="KW-0479">Metal-binding</keyword>
<dbReference type="Gene3D" id="3.40.50.300">
    <property type="entry name" value="P-loop containing nucleotide triphosphate hydrolases"/>
    <property type="match status" value="1"/>
</dbReference>
<feature type="domain" description="Enolpyruvate transferase" evidence="14">
    <location>
        <begin position="11"/>
        <end position="416"/>
    </location>
</feature>
<keyword evidence="12" id="KW-0460">Magnesium</keyword>
<sequence length="600" mass="66479">MIIHKILPLTKPINKTLTIPGSKSYTNRALFLAAISSNPVKIINPLISDDTLAMIGCLKKLGIQISIKKNSFEVLNNIMSIKNQSYNLNANESGTTLRFILALSTIIPGVKTLYGEEGLNKRPIGELVAALQKLGANIKYLDKKGYPPVQVSSSKLRPETIKIKGSISSQYISALLMIAPFLGEVKIEIEGNQISKPYIDMTIKAMKQFGVNVINEKYKKYFIQANQKYAAKKYTIEADYSSASYFLAIAALTKSNITLRNINPESKQADKKFIKILEKMDNKIKFANNQLTIAGKGVKPVNIDMTDCPDQIQTLAVLAAFAQGITKISSIQSLRIKETDRVAALQKELKKMGIKTSANTNTLIIYGGNPQPAKIETYGDHRMAMSFAVAGAKIAGIEIVDPDVVSKTFPDFWKKLNSIGIKIKIVSKKKNIVLIGMRGSGKTIVAKILSKKMNKRFLELDEMLVKKMNMNITQIVKKHSWNFFRDKESEIVKQVADGENLIISTGGGVVTRPENIEALKRNGLLIFLNASVKTLSERMGEKIGYDPKMPALTNKKTPKAEITHIFNQREKLYKQAADQIIETDGKTPGQLANLILSKII</sequence>
<keyword evidence="6 12" id="KW-0547">Nucleotide-binding</keyword>
<evidence type="ECO:0000313" key="16">
    <source>
        <dbReference type="Proteomes" id="UP000178859"/>
    </source>
</evidence>
<dbReference type="InterPro" id="IPR023000">
    <property type="entry name" value="Shikimate_kinase_CS"/>
</dbReference>
<keyword evidence="13" id="KW-0963">Cytoplasm</keyword>
<feature type="binding site" evidence="13">
    <location>
        <position position="341"/>
    </location>
    <ligand>
        <name>phosphoenolpyruvate</name>
        <dbReference type="ChEBI" id="CHEBI:58702"/>
    </ligand>
</feature>
<dbReference type="Pfam" id="PF01202">
    <property type="entry name" value="SKI"/>
    <property type="match status" value="1"/>
</dbReference>
<evidence type="ECO:0000256" key="4">
    <source>
        <dbReference type="ARBA" id="ARBA00022605"/>
    </source>
</evidence>
<evidence type="ECO:0000256" key="8">
    <source>
        <dbReference type="ARBA" id="ARBA00022840"/>
    </source>
</evidence>
<keyword evidence="8 12" id="KW-0067">ATP-binding</keyword>
<proteinExistence type="inferred from homology"/>
<comment type="catalytic activity">
    <reaction evidence="10">
        <text>3-phosphoshikimate + phosphoenolpyruvate = 5-O-(1-carboxyvinyl)-3-phosphoshikimate + phosphate</text>
        <dbReference type="Rhea" id="RHEA:21256"/>
        <dbReference type="ChEBI" id="CHEBI:43474"/>
        <dbReference type="ChEBI" id="CHEBI:57701"/>
        <dbReference type="ChEBI" id="CHEBI:58702"/>
        <dbReference type="ChEBI" id="CHEBI:145989"/>
        <dbReference type="EC" id="2.5.1.19"/>
    </reaction>
    <physiologicalReaction direction="left-to-right" evidence="10">
        <dbReference type="Rhea" id="RHEA:21257"/>
    </physiologicalReaction>
</comment>
<evidence type="ECO:0000256" key="11">
    <source>
        <dbReference type="ARBA" id="ARBA00048567"/>
    </source>
</evidence>
<dbReference type="InterPro" id="IPR000623">
    <property type="entry name" value="Shikimate_kinase/TSH1"/>
</dbReference>
<keyword evidence="5 13" id="KW-0808">Transferase</keyword>
<feature type="binding site" evidence="12">
    <location>
        <begin position="439"/>
        <end position="444"/>
    </location>
    <ligand>
        <name>ATP</name>
        <dbReference type="ChEBI" id="CHEBI:30616"/>
    </ligand>
</feature>
<evidence type="ECO:0000256" key="7">
    <source>
        <dbReference type="ARBA" id="ARBA00022777"/>
    </source>
</evidence>
<comment type="function">
    <text evidence="12">Catalyzes the specific phosphorylation of the 3-hydroxyl group of shikimic acid using ATP as a cosubstrate.</text>
</comment>
<feature type="binding site" evidence="13">
    <location>
        <position position="168"/>
    </location>
    <ligand>
        <name>3-phosphoshikimate</name>
        <dbReference type="ChEBI" id="CHEBI:145989"/>
    </ligand>
</feature>
<dbReference type="HAMAP" id="MF_00210">
    <property type="entry name" value="EPSP_synth"/>
    <property type="match status" value="1"/>
</dbReference>
<evidence type="ECO:0000256" key="3">
    <source>
        <dbReference type="ARBA" id="ARBA00009948"/>
    </source>
</evidence>
<feature type="binding site" evidence="13">
    <location>
        <position position="169"/>
    </location>
    <ligand>
        <name>3-phosphoshikimate</name>
        <dbReference type="ChEBI" id="CHEBI:145989"/>
    </ligand>
</feature>
<dbReference type="AlphaFoldDB" id="A0A1F5MHM9"/>
<evidence type="ECO:0000256" key="2">
    <source>
        <dbReference type="ARBA" id="ARBA00004842"/>
    </source>
</evidence>
<feature type="binding site" evidence="13">
    <location>
        <position position="122"/>
    </location>
    <ligand>
        <name>phosphoenolpyruvate</name>
        <dbReference type="ChEBI" id="CHEBI:58702"/>
    </ligand>
</feature>
<dbReference type="CDD" id="cd00464">
    <property type="entry name" value="SK"/>
    <property type="match status" value="1"/>
</dbReference>
<feature type="binding site" evidence="13">
    <location>
        <position position="23"/>
    </location>
    <ligand>
        <name>phosphoenolpyruvate</name>
        <dbReference type="ChEBI" id="CHEBI:58702"/>
    </ligand>
</feature>
<dbReference type="InterPro" id="IPR013792">
    <property type="entry name" value="RNA3'P_cycl/enolpyr_Trfase_a/b"/>
</dbReference>
<reference evidence="15 16" key="1">
    <citation type="journal article" date="2016" name="Nat. Commun.">
        <title>Thousands of microbial genomes shed light on interconnected biogeochemical processes in an aquifer system.</title>
        <authorList>
            <person name="Anantharaman K."/>
            <person name="Brown C.T."/>
            <person name="Hug L.A."/>
            <person name="Sharon I."/>
            <person name="Castelle C.J."/>
            <person name="Probst A.J."/>
            <person name="Thomas B.C."/>
            <person name="Singh A."/>
            <person name="Wilkins M.J."/>
            <person name="Karaoz U."/>
            <person name="Brodie E.L."/>
            <person name="Williams K.H."/>
            <person name="Hubbard S.S."/>
            <person name="Banfield J.F."/>
        </authorList>
    </citation>
    <scope>NUCLEOTIDE SEQUENCE [LARGE SCALE GENOMIC DNA]</scope>
</reference>
<evidence type="ECO:0000256" key="13">
    <source>
        <dbReference type="HAMAP-Rule" id="MF_00210"/>
    </source>
</evidence>
<dbReference type="GO" id="GO:0009423">
    <property type="term" value="P:chorismate biosynthetic process"/>
    <property type="evidence" value="ECO:0007669"/>
    <property type="project" value="UniProtKB-UniRule"/>
</dbReference>
<dbReference type="InterPro" id="IPR001986">
    <property type="entry name" value="Enolpyruvate_Tfrase_dom"/>
</dbReference>
<gene>
    <name evidence="13" type="primary">aroA</name>
    <name evidence="12" type="synonym">aroK</name>
    <name evidence="15" type="ORF">A3I48_04525</name>
</gene>
<dbReference type="SUPFAM" id="SSF55205">
    <property type="entry name" value="EPT/RTPC-like"/>
    <property type="match status" value="1"/>
</dbReference>
<dbReference type="NCBIfam" id="TIGR01356">
    <property type="entry name" value="aroA"/>
    <property type="match status" value="1"/>
</dbReference>
<dbReference type="PROSITE" id="PS01128">
    <property type="entry name" value="SHIKIMATE_KINASE"/>
    <property type="match status" value="1"/>
</dbReference>
<comment type="caution">
    <text evidence="13">Lacks conserved residue(s) required for the propagation of feature annotation.</text>
</comment>
<feature type="binding site" evidence="13">
    <location>
        <position position="23"/>
    </location>
    <ligand>
        <name>3-phosphoshikimate</name>
        <dbReference type="ChEBI" id="CHEBI:145989"/>
    </ligand>
</feature>
<dbReference type="Gene3D" id="3.65.10.10">
    <property type="entry name" value="Enolpyruvate transferase domain"/>
    <property type="match status" value="2"/>
</dbReference>
<dbReference type="GO" id="GO:0004765">
    <property type="term" value="F:shikimate kinase activity"/>
    <property type="evidence" value="ECO:0007669"/>
    <property type="project" value="UniProtKB-UniRule"/>
</dbReference>
<comment type="pathway">
    <text evidence="1 13">Metabolic intermediate biosynthesis; chorismate biosynthesis; chorismate from D-erythrose 4-phosphate and phosphoenolpyruvate: step 6/7.</text>
</comment>
<dbReference type="UniPathway" id="UPA00053">
    <property type="reaction ID" value="UER00088"/>
</dbReference>
<dbReference type="GO" id="GO:0000287">
    <property type="term" value="F:magnesium ion binding"/>
    <property type="evidence" value="ECO:0007669"/>
    <property type="project" value="UniProtKB-UniRule"/>
</dbReference>
<evidence type="ECO:0000256" key="10">
    <source>
        <dbReference type="ARBA" id="ARBA00044633"/>
    </source>
</evidence>
<feature type="binding site" evidence="12">
    <location>
        <position position="461"/>
    </location>
    <ligand>
        <name>substrate</name>
    </ligand>
</feature>
<dbReference type="InterPro" id="IPR031322">
    <property type="entry name" value="Shikimate/glucono_kinase"/>
</dbReference>
<dbReference type="EC" id="2.5.1.19" evidence="13"/>
<feature type="binding site" evidence="13">
    <location>
        <position position="28"/>
    </location>
    <ligand>
        <name>3-phosphoshikimate</name>
        <dbReference type="ChEBI" id="CHEBI:145989"/>
    </ligand>
</feature>
<evidence type="ECO:0000256" key="9">
    <source>
        <dbReference type="ARBA" id="ARBA00023141"/>
    </source>
</evidence>
<evidence type="ECO:0000256" key="1">
    <source>
        <dbReference type="ARBA" id="ARBA00004811"/>
    </source>
</evidence>
<feature type="binding site" evidence="13">
    <location>
        <position position="170"/>
    </location>
    <ligand>
        <name>phosphoenolpyruvate</name>
        <dbReference type="ChEBI" id="CHEBI:58702"/>
    </ligand>
</feature>
<comment type="function">
    <text evidence="13">Catalyzes the transfer of the enolpyruvyl moiety of phosphoenolpyruvate (PEP) to the 5-hydroxyl of shikimate-3-phosphate (S3P) to produce enolpyruvyl shikimate-3-phosphate and inorganic phosphate.</text>
</comment>
<dbReference type="GO" id="GO:0003866">
    <property type="term" value="F:3-phosphoshikimate 1-carboxyvinyltransferase activity"/>
    <property type="evidence" value="ECO:0007669"/>
    <property type="project" value="UniProtKB-UniRule"/>
</dbReference>
<dbReference type="InterPro" id="IPR023193">
    <property type="entry name" value="EPSP_synthase_CS"/>
</dbReference>
<comment type="subunit">
    <text evidence="13">Monomer.</text>
</comment>
<feature type="binding site" evidence="13">
    <location>
        <position position="170"/>
    </location>
    <ligand>
        <name>3-phosphoshikimate</name>
        <dbReference type="ChEBI" id="CHEBI:145989"/>
    </ligand>
</feature>
<evidence type="ECO:0000256" key="6">
    <source>
        <dbReference type="ARBA" id="ARBA00022741"/>
    </source>
</evidence>
<comment type="subcellular location">
    <subcellularLocation>
        <location evidence="13">Cytoplasm</location>
    </subcellularLocation>
</comment>
<dbReference type="PRINTS" id="PR01100">
    <property type="entry name" value="SHIKIMTKNASE"/>
</dbReference>
<keyword evidence="9 13" id="KW-0057">Aromatic amino acid biosynthesis</keyword>
<feature type="binding site" evidence="13">
    <location>
        <position position="382"/>
    </location>
    <ligand>
        <name>phosphoenolpyruvate</name>
        <dbReference type="ChEBI" id="CHEBI:58702"/>
    </ligand>
</feature>
<feature type="binding site" evidence="13">
    <location>
        <position position="24"/>
    </location>
    <ligand>
        <name>3-phosphoshikimate</name>
        <dbReference type="ChEBI" id="CHEBI:145989"/>
    </ligand>
</feature>
<feature type="binding site" evidence="12">
    <location>
        <position position="443"/>
    </location>
    <ligand>
        <name>Mg(2+)</name>
        <dbReference type="ChEBI" id="CHEBI:18420"/>
    </ligand>
</feature>
<organism evidence="15 16">
    <name type="scientific">Candidatus Daviesbacteria bacterium RIFCSPLOWO2_02_FULL_36_7</name>
    <dbReference type="NCBI Taxonomy" id="1797792"/>
    <lineage>
        <taxon>Bacteria</taxon>
        <taxon>Candidatus Daviesiibacteriota</taxon>
    </lineage>
</organism>
<feature type="binding site" evidence="13">
    <location>
        <position position="195"/>
    </location>
    <ligand>
        <name>3-phosphoshikimate</name>
        <dbReference type="ChEBI" id="CHEBI:145989"/>
    </ligand>
</feature>
<keyword evidence="4 13" id="KW-0028">Amino-acid biosynthesis</keyword>
<feature type="binding site" evidence="13">
    <location>
        <position position="337"/>
    </location>
    <ligand>
        <name>3-phosphoshikimate</name>
        <dbReference type="ChEBI" id="CHEBI:145989"/>
    </ligand>
</feature>
<keyword evidence="7 12" id="KW-0418">Kinase</keyword>
<dbReference type="InterPro" id="IPR027417">
    <property type="entry name" value="P-loop_NTPase"/>
</dbReference>
<comment type="caution">
    <text evidence="15">The sequence shown here is derived from an EMBL/GenBank/DDBJ whole genome shotgun (WGS) entry which is preliminary data.</text>
</comment>
<feature type="binding site" evidence="12">
    <location>
        <position position="485"/>
    </location>
    <ligand>
        <name>substrate</name>
    </ligand>
</feature>
<feature type="binding site" evidence="12">
    <location>
        <position position="569"/>
    </location>
    <ligand>
        <name>substrate</name>
    </ligand>
</feature>
<dbReference type="PROSITE" id="PS00885">
    <property type="entry name" value="EPSP_SYNTHASE_2"/>
    <property type="match status" value="1"/>
</dbReference>
<dbReference type="Proteomes" id="UP000178859">
    <property type="component" value="Unassembled WGS sequence"/>
</dbReference>
<dbReference type="InterPro" id="IPR036968">
    <property type="entry name" value="Enolpyruvate_Tfrase_sf"/>
</dbReference>
<evidence type="ECO:0000259" key="14">
    <source>
        <dbReference type="Pfam" id="PF00275"/>
    </source>
</evidence>
<protein>
    <recommendedName>
        <fullName evidence="12 13">Multifunctional fusion protein</fullName>
    </recommendedName>
    <domain>
        <recommendedName>
            <fullName evidence="13">3-phosphoshikimate 1-carboxyvinyltransferase</fullName>
            <ecNumber evidence="13">2.5.1.19</ecNumber>
        </recommendedName>
        <alternativeName>
            <fullName evidence="13">5-enolpyruvylshikimate-3-phosphate synthase</fullName>
            <shortName evidence="13">EPSP synthase</shortName>
            <shortName evidence="13">EPSPS</shortName>
        </alternativeName>
    </domain>
    <domain>
        <recommendedName>
            <fullName evidence="12">Shikimate kinase</fullName>
            <shortName evidence="12">SK</shortName>
            <ecNumber evidence="12">2.7.1.71</ecNumber>
        </recommendedName>
    </domain>
</protein>
<dbReference type="EMBL" id="MFDT01000027">
    <property type="protein sequence ID" value="OGE64863.1"/>
    <property type="molecule type" value="Genomic_DNA"/>
</dbReference>